<feature type="domain" description="Helicase C-terminal" evidence="2">
    <location>
        <begin position="426"/>
        <end position="577"/>
    </location>
</feature>
<dbReference type="CDD" id="cd18799">
    <property type="entry name" value="SF2_C_EcoAI-like"/>
    <property type="match status" value="1"/>
</dbReference>
<keyword evidence="4" id="KW-1185">Reference proteome</keyword>
<keyword evidence="3" id="KW-0378">Hydrolase</keyword>
<dbReference type="Gene3D" id="3.30.870.10">
    <property type="entry name" value="Endonuclease Chain A"/>
    <property type="match status" value="1"/>
</dbReference>
<proteinExistence type="predicted"/>
<dbReference type="InterPro" id="IPR027417">
    <property type="entry name" value="P-loop_NTPase"/>
</dbReference>
<dbReference type="Proteomes" id="UP000004374">
    <property type="component" value="Unassembled WGS sequence"/>
</dbReference>
<dbReference type="OrthoDB" id="9804086at2"/>
<dbReference type="InterPro" id="IPR052511">
    <property type="entry name" value="ATP-dep_Helicase"/>
</dbReference>
<dbReference type="Gene3D" id="3.40.50.300">
    <property type="entry name" value="P-loop containing nucleotide triphosphate hydrolases"/>
    <property type="match status" value="2"/>
</dbReference>
<evidence type="ECO:0000259" key="1">
    <source>
        <dbReference type="PROSITE" id="PS51192"/>
    </source>
</evidence>
<dbReference type="Pfam" id="PF00271">
    <property type="entry name" value="Helicase_C"/>
    <property type="match status" value="1"/>
</dbReference>
<dbReference type="InterPro" id="IPR014001">
    <property type="entry name" value="Helicase_ATP-bd"/>
</dbReference>
<dbReference type="CDD" id="cd06462">
    <property type="entry name" value="Peptidase_S24_S26"/>
    <property type="match status" value="1"/>
</dbReference>
<dbReference type="SUPFAM" id="SSF51306">
    <property type="entry name" value="LexA/Signal peptidase"/>
    <property type="match status" value="1"/>
</dbReference>
<sequence length="963" mass="107988">MTATTLYQGNILTTGGAVDPLLPKLIYAINHASEIEISVSFIQTSGIHLLLPALTDALAAGASIKILTSDYLQITAPEALRQLLLLSERGAAIRLFCCGANTAFHMKAYIFVKCQNGTTEQGCAYVGSNNISRTALLTSHEWTLRHDFVAAEANCQFTDIRRQFVSIFTHKQSVPLTEQVLADYLKRYQQNRQQRLQLVGAELEQEAVITPNPAQQDALAALQLSRQQGYKRGLVVLATGMGKTWLAAFDARQINAQKILFVAHREEILLQAQQSFARLNPLKSSGLYFSGEKAATADMVFASIQTLSKKEHLQLFATDHFDYIVIDEFHHAGSPSYHQVLNHFKPNFLLGLTATPERSDQADILALCDNNLVFERNLVHGIESGILVPFHYFGVYDQFVDYQEIPWRSGKFDATALDAAFATRQRAKHIFEHWNKHKQHRTLAFCVSRKHADYMAGYFTQQGVKAAAVYQGSALRRNEALEQLDNAVIQVLFSVDLFNEGTDLPSIDTVLMLRPTESKILFLQQLGRGLRRADGLDKHHLVVVDFIGNHQSFLNKPAALFNTSGIKNISRNITEKPIIAPGCYINFAPQIVEFWQQLVRKVKNTAAEDFAQLTAEIGRRPTAAEFALAGYDLLKVRKQHGSWFQLVAEHTQDQDLAGLVQRYGDWLLDGIETTAMAKCFKMVLLRAFLQLDGFNAAVNTEELSALSWQIIQRRPDLVEKDVPAELQHQKEASVKWHQYWCKNPIHFYAKQDKHAAKAWFVLSEERFSANFKVNPDDVALLTELSHELIDLRLLQYTLRTPAPAEVSSELDRQQQNVTNVLPFYPALKIACGHFGRGMPDDVKMLKLPEHYGHLNPIQHFIAPAKGNSMNGGKQPIADGDLLLLEWVTPVNAGSISNNVMAIERLDDVGDAEYLLRVVKKQGHGVYLLKANNPDYGDLAANDTMRTFARLKAIIAPQDVTEIQ</sequence>
<dbReference type="SMART" id="SM00487">
    <property type="entry name" value="DEXDc"/>
    <property type="match status" value="1"/>
</dbReference>
<keyword evidence="3" id="KW-0347">Helicase</keyword>
<dbReference type="InterPro" id="IPR025202">
    <property type="entry name" value="PLD-like_dom"/>
</dbReference>
<dbReference type="PROSITE" id="PS51194">
    <property type="entry name" value="HELICASE_CTER"/>
    <property type="match status" value="1"/>
</dbReference>
<feature type="domain" description="Helicase ATP-binding" evidence="1">
    <location>
        <begin position="224"/>
        <end position="374"/>
    </location>
</feature>
<dbReference type="Gene3D" id="2.10.109.10">
    <property type="entry name" value="Umud Fragment, subunit A"/>
    <property type="match status" value="1"/>
</dbReference>
<dbReference type="PANTHER" id="PTHR47962">
    <property type="entry name" value="ATP-DEPENDENT HELICASE LHR-RELATED-RELATED"/>
    <property type="match status" value="1"/>
</dbReference>
<comment type="caution">
    <text evidence="3">The sequence shown here is derived from an EMBL/GenBank/DDBJ whole genome shotgun (WGS) entry which is preliminary data.</text>
</comment>
<dbReference type="Pfam" id="PF13091">
    <property type="entry name" value="PLDc_2"/>
    <property type="match status" value="1"/>
</dbReference>
<dbReference type="InterPro" id="IPR036286">
    <property type="entry name" value="LexA/Signal_pep-like_sf"/>
</dbReference>
<dbReference type="GO" id="GO:0005524">
    <property type="term" value="F:ATP binding"/>
    <property type="evidence" value="ECO:0007669"/>
    <property type="project" value="InterPro"/>
</dbReference>
<dbReference type="Pfam" id="PF04851">
    <property type="entry name" value="ResIII"/>
    <property type="match status" value="1"/>
</dbReference>
<dbReference type="InterPro" id="IPR006935">
    <property type="entry name" value="Helicase/UvrB_N"/>
</dbReference>
<dbReference type="SUPFAM" id="SSF52540">
    <property type="entry name" value="P-loop containing nucleoside triphosphate hydrolases"/>
    <property type="match status" value="1"/>
</dbReference>
<dbReference type="PROSITE" id="PS51192">
    <property type="entry name" value="HELICASE_ATP_BIND_1"/>
    <property type="match status" value="1"/>
</dbReference>
<reference evidence="3 4" key="1">
    <citation type="journal article" date="2012" name="J. Bacteriol.">
        <title>Genome Sequence of the Protease-Producing Bacterium Rheinheimera nanhaiensis E407-8T, Isolated from Deep-Sea Sediment of the South China Sea.</title>
        <authorList>
            <person name="Zhang X.-Y."/>
            <person name="Zhang Y.-J."/>
            <person name="Qin Q.-L."/>
            <person name="Xie B.-B."/>
            <person name="Chen X.-L."/>
            <person name="Zhou B.-C."/>
            <person name="Zhang Y.-Z."/>
        </authorList>
    </citation>
    <scope>NUCLEOTIDE SEQUENCE [LARGE SCALE GENOMIC DNA]</scope>
    <source>
        <strain evidence="3 4">E407-8</strain>
    </source>
</reference>
<dbReference type="SUPFAM" id="SSF56024">
    <property type="entry name" value="Phospholipase D/nuclease"/>
    <property type="match status" value="1"/>
</dbReference>
<evidence type="ECO:0000313" key="3">
    <source>
        <dbReference type="EMBL" id="GAB58278.1"/>
    </source>
</evidence>
<dbReference type="RefSeq" id="WP_008219820.1">
    <property type="nucleotide sequence ID" value="NZ_BAFK01000005.1"/>
</dbReference>
<keyword evidence="3" id="KW-0067">ATP-binding</keyword>
<dbReference type="GO" id="GO:0016887">
    <property type="term" value="F:ATP hydrolysis activity"/>
    <property type="evidence" value="ECO:0007669"/>
    <property type="project" value="TreeGrafter"/>
</dbReference>
<dbReference type="SMART" id="SM00490">
    <property type="entry name" value="HELICc"/>
    <property type="match status" value="1"/>
</dbReference>
<protein>
    <submittedName>
        <fullName evidence="3">ATP-dependent RNA helicase, DEAD/DEAH box family</fullName>
    </submittedName>
</protein>
<accession>I1DW50</accession>
<dbReference type="EMBL" id="BAFK01000005">
    <property type="protein sequence ID" value="GAB58278.1"/>
    <property type="molecule type" value="Genomic_DNA"/>
</dbReference>
<gene>
    <name evidence="3" type="ORF">RNAN_1249</name>
</gene>
<dbReference type="PANTHER" id="PTHR47962:SF4">
    <property type="entry name" value="HELICASE"/>
    <property type="match status" value="1"/>
</dbReference>
<evidence type="ECO:0000259" key="2">
    <source>
        <dbReference type="PROSITE" id="PS51194"/>
    </source>
</evidence>
<name>I1DW50_9GAMM</name>
<dbReference type="STRING" id="562729.RNAN_1249"/>
<dbReference type="InterPro" id="IPR001650">
    <property type="entry name" value="Helicase_C-like"/>
</dbReference>
<dbReference type="CDD" id="cd18032">
    <property type="entry name" value="DEXHc_RE_I_III_res"/>
    <property type="match status" value="1"/>
</dbReference>
<dbReference type="GO" id="GO:0004386">
    <property type="term" value="F:helicase activity"/>
    <property type="evidence" value="ECO:0007669"/>
    <property type="project" value="UniProtKB-KW"/>
</dbReference>
<evidence type="ECO:0000313" key="4">
    <source>
        <dbReference type="Proteomes" id="UP000004374"/>
    </source>
</evidence>
<dbReference type="AlphaFoldDB" id="I1DW50"/>
<organism evidence="3 4">
    <name type="scientific">Rheinheimera nanhaiensis E407-8</name>
    <dbReference type="NCBI Taxonomy" id="562729"/>
    <lineage>
        <taxon>Bacteria</taxon>
        <taxon>Pseudomonadati</taxon>
        <taxon>Pseudomonadota</taxon>
        <taxon>Gammaproteobacteria</taxon>
        <taxon>Chromatiales</taxon>
        <taxon>Chromatiaceae</taxon>
        <taxon>Rheinheimera</taxon>
    </lineage>
</organism>
<dbReference type="GO" id="GO:0003677">
    <property type="term" value="F:DNA binding"/>
    <property type="evidence" value="ECO:0007669"/>
    <property type="project" value="InterPro"/>
</dbReference>
<keyword evidence="3" id="KW-0547">Nucleotide-binding</keyword>